<dbReference type="SUPFAM" id="SSF57362">
    <property type="entry name" value="BPTI-like"/>
    <property type="match status" value="2"/>
</dbReference>
<comment type="caution">
    <text evidence="2">Lacks conserved residue(s) required for the propagation of feature annotation.</text>
</comment>
<evidence type="ECO:0000256" key="3">
    <source>
        <dbReference type="SAM" id="MobiDB-lite"/>
    </source>
</evidence>
<evidence type="ECO:0000313" key="7">
    <source>
        <dbReference type="EMBL" id="CAK8691652.1"/>
    </source>
</evidence>
<evidence type="ECO:0000313" key="8">
    <source>
        <dbReference type="Proteomes" id="UP001642483"/>
    </source>
</evidence>
<dbReference type="Proteomes" id="UP001642483">
    <property type="component" value="Unassembled WGS sequence"/>
</dbReference>
<dbReference type="InterPro" id="IPR000716">
    <property type="entry name" value="Thyroglobulin_1"/>
</dbReference>
<feature type="compositionally biased region" description="Polar residues" evidence="3">
    <location>
        <begin position="447"/>
        <end position="463"/>
    </location>
</feature>
<protein>
    <submittedName>
        <fullName evidence="7">Uncharacterized protein</fullName>
    </submittedName>
</protein>
<dbReference type="Pfam" id="PF00014">
    <property type="entry name" value="Kunitz_BPTI"/>
    <property type="match status" value="2"/>
</dbReference>
<keyword evidence="1" id="KW-1015">Disulfide bond</keyword>
<evidence type="ECO:0000259" key="6">
    <source>
        <dbReference type="PROSITE" id="PS51162"/>
    </source>
</evidence>
<dbReference type="PROSITE" id="PS00280">
    <property type="entry name" value="BPTI_KUNITZ_1"/>
    <property type="match status" value="2"/>
</dbReference>
<dbReference type="InterPro" id="IPR036857">
    <property type="entry name" value="Thyroglobulin_1_sf"/>
</dbReference>
<feature type="domain" description="BPTI/Kunitz inhibitor" evidence="5">
    <location>
        <begin position="327"/>
        <end position="377"/>
    </location>
</feature>
<evidence type="ECO:0000256" key="2">
    <source>
        <dbReference type="PROSITE-ProRule" id="PRU00500"/>
    </source>
</evidence>
<feature type="domain" description="BPTI/Kunitz inhibitor" evidence="5">
    <location>
        <begin position="170"/>
        <end position="226"/>
    </location>
</feature>
<feature type="domain" description="Thyroglobulin type-1" evidence="6">
    <location>
        <begin position="25"/>
        <end position="103"/>
    </location>
</feature>
<evidence type="ECO:0000259" key="5">
    <source>
        <dbReference type="PROSITE" id="PS50279"/>
    </source>
</evidence>
<proteinExistence type="predicted"/>
<evidence type="ECO:0000256" key="1">
    <source>
        <dbReference type="ARBA" id="ARBA00023157"/>
    </source>
</evidence>
<evidence type="ECO:0000256" key="4">
    <source>
        <dbReference type="SAM" id="SignalP"/>
    </source>
</evidence>
<dbReference type="InterPro" id="IPR050098">
    <property type="entry name" value="TFPI/VKTCI-like"/>
</dbReference>
<feature type="region of interest" description="Disordered" evidence="3">
    <location>
        <begin position="413"/>
        <end position="463"/>
    </location>
</feature>
<keyword evidence="8" id="KW-1185">Reference proteome</keyword>
<feature type="chain" id="PRO_5047514688" evidence="4">
    <location>
        <begin position="23"/>
        <end position="463"/>
    </location>
</feature>
<dbReference type="InterPro" id="IPR036880">
    <property type="entry name" value="Kunitz_BPTI_sf"/>
</dbReference>
<organism evidence="7 8">
    <name type="scientific">Clavelina lepadiformis</name>
    <name type="common">Light-bulb sea squirt</name>
    <name type="synonym">Ascidia lepadiformis</name>
    <dbReference type="NCBI Taxonomy" id="159417"/>
    <lineage>
        <taxon>Eukaryota</taxon>
        <taxon>Metazoa</taxon>
        <taxon>Chordata</taxon>
        <taxon>Tunicata</taxon>
        <taxon>Ascidiacea</taxon>
        <taxon>Aplousobranchia</taxon>
        <taxon>Clavelinidae</taxon>
        <taxon>Clavelina</taxon>
    </lineage>
</organism>
<dbReference type="Gene3D" id="4.10.800.10">
    <property type="entry name" value="Thyroglobulin type-1"/>
    <property type="match status" value="1"/>
</dbReference>
<dbReference type="CDD" id="cd00109">
    <property type="entry name" value="Kunitz-type"/>
    <property type="match status" value="1"/>
</dbReference>
<dbReference type="PRINTS" id="PR00759">
    <property type="entry name" value="BASICPTASE"/>
</dbReference>
<feature type="signal peptide" evidence="4">
    <location>
        <begin position="1"/>
        <end position="22"/>
    </location>
</feature>
<gene>
    <name evidence="7" type="ORF">CVLEPA_LOCUS24415</name>
</gene>
<dbReference type="InterPro" id="IPR020901">
    <property type="entry name" value="Prtase_inh_Kunz-CS"/>
</dbReference>
<accession>A0ABP0GIW3</accession>
<dbReference type="InterPro" id="IPR002223">
    <property type="entry name" value="Kunitz_BPTI"/>
</dbReference>
<name>A0ABP0GIW3_CLALP</name>
<dbReference type="EMBL" id="CAWYQH010000119">
    <property type="protein sequence ID" value="CAK8691652.1"/>
    <property type="molecule type" value="Genomic_DNA"/>
</dbReference>
<comment type="caution">
    <text evidence="7">The sequence shown here is derived from an EMBL/GenBank/DDBJ whole genome shotgun (WGS) entry which is preliminary data.</text>
</comment>
<dbReference type="SMART" id="SM00131">
    <property type="entry name" value="KU"/>
    <property type="match status" value="2"/>
</dbReference>
<dbReference type="PROSITE" id="PS51162">
    <property type="entry name" value="THYROGLOBULIN_1_2"/>
    <property type="match status" value="1"/>
</dbReference>
<dbReference type="SUPFAM" id="SSF57610">
    <property type="entry name" value="Thyroglobulin type-1 domain"/>
    <property type="match status" value="1"/>
</dbReference>
<dbReference type="Gene3D" id="4.10.410.10">
    <property type="entry name" value="Pancreatic trypsin inhibitor Kunitz domain"/>
    <property type="match status" value="2"/>
</dbReference>
<sequence>MMRKFMLLATVFLVYAVDGARARYDVGCYKEREVIFERDPLGAIINNLLPTCLNGGVWQHVQCSTRSIYSLVECYCAYVDTGKRIPGTYLPYYRSFPQMLADCPRKTEDTVRSCYKGPFHFVCDVNATKYVYDADSNTCQKTTGCYGFSDLNECQAECGVEERILEFNKCSFPVDQGNYCDQSDEDNRGRRYRYNPTEERCQAFFYRGCGGNANNYHERWDCERACVPQEMVTIQVKVDSVRSYRVFMEEWVVKKFKLKRGVENNISSADFQAIGKDAESAELIPTDAPATEQPDVEDRGLLISGGNPDRKPDEQVQREVLTPDIVCKMPNETGPCRAYFPRWYHDPEKQDCRLFIYGGCLPNGNNFEKKKSCRDYCGVEYDTRPTDIFGNIIEEIGARVLGPPTTTLFTFVVPTKPGQTTDDATNPPEEEAENPADDNITPAMPSNEDSGVNANSTTPAKPA</sequence>
<dbReference type="Pfam" id="PF00086">
    <property type="entry name" value="Thyroglobulin_1"/>
    <property type="match status" value="1"/>
</dbReference>
<reference evidence="7 8" key="1">
    <citation type="submission" date="2024-02" db="EMBL/GenBank/DDBJ databases">
        <authorList>
            <person name="Daric V."/>
            <person name="Darras S."/>
        </authorList>
    </citation>
    <scope>NUCLEOTIDE SEQUENCE [LARGE SCALE GENOMIC DNA]</scope>
</reference>
<dbReference type="PROSITE" id="PS50279">
    <property type="entry name" value="BPTI_KUNITZ_2"/>
    <property type="match status" value="2"/>
</dbReference>
<keyword evidence="4" id="KW-0732">Signal</keyword>
<dbReference type="PANTHER" id="PTHR10083">
    <property type="entry name" value="KUNITZ-TYPE PROTEASE INHIBITOR-RELATED"/>
    <property type="match status" value="1"/>
</dbReference>